<organism evidence="3 4">
    <name type="scientific">Cohnella cellulosilytica</name>
    <dbReference type="NCBI Taxonomy" id="986710"/>
    <lineage>
        <taxon>Bacteria</taxon>
        <taxon>Bacillati</taxon>
        <taxon>Bacillota</taxon>
        <taxon>Bacilli</taxon>
        <taxon>Bacillales</taxon>
        <taxon>Paenibacillaceae</taxon>
        <taxon>Cohnella</taxon>
    </lineage>
</organism>
<name>A0ABW2FC20_9BACL</name>
<reference evidence="4" key="1">
    <citation type="journal article" date="2019" name="Int. J. Syst. Evol. Microbiol.">
        <title>The Global Catalogue of Microorganisms (GCM) 10K type strain sequencing project: providing services to taxonomists for standard genome sequencing and annotation.</title>
        <authorList>
            <consortium name="The Broad Institute Genomics Platform"/>
            <consortium name="The Broad Institute Genome Sequencing Center for Infectious Disease"/>
            <person name="Wu L."/>
            <person name="Ma J."/>
        </authorList>
    </citation>
    <scope>NUCLEOTIDE SEQUENCE [LARGE SCALE GENOMIC DNA]</scope>
    <source>
        <strain evidence="4">KCTC 12907</strain>
    </source>
</reference>
<feature type="region of interest" description="Disordered" evidence="1">
    <location>
        <begin position="26"/>
        <end position="51"/>
    </location>
</feature>
<gene>
    <name evidence="3" type="ORF">ACFQMJ_14130</name>
</gene>
<dbReference type="InterPro" id="IPR006059">
    <property type="entry name" value="SBP"/>
</dbReference>
<keyword evidence="2" id="KW-0732">Signal</keyword>
<dbReference type="Gene3D" id="3.40.190.10">
    <property type="entry name" value="Periplasmic binding protein-like II"/>
    <property type="match status" value="2"/>
</dbReference>
<comment type="caution">
    <text evidence="3">The sequence shown here is derived from an EMBL/GenBank/DDBJ whole genome shotgun (WGS) entry which is preliminary data.</text>
</comment>
<dbReference type="PANTHER" id="PTHR43649">
    <property type="entry name" value="ARABINOSE-BINDING PROTEIN-RELATED"/>
    <property type="match status" value="1"/>
</dbReference>
<dbReference type="EMBL" id="JBHTAI010000008">
    <property type="protein sequence ID" value="MFC7149664.1"/>
    <property type="molecule type" value="Genomic_DNA"/>
</dbReference>
<sequence length="455" mass="49581">MKKQVKWLGLACMTAVLGASLSACGGESNNHTADQTTGQPSAAAQPSDSGPAKPITLRFSWWGSDPRHQATLAAIEAYRKKYPNVTIEGEYQGYDGYQQKLMTQIAGGAAPDVVQFDNVWNQDLGNQGDVFVDFNQEADVDLTTFPEKVLQEYGTVNGKLIGLPMGTNGFGLDINKQFFETHGLSADTEWTWDSFIEAGRKIHEADKEAYLFSTDLAAMPIVVFDPYLRSKTGAYWLNDDYQVTASKEELADGFSLIKELYESGTLQPLGEAALFTSKLEQMPKFVNGQIGSSLEWSGTVGKYKAVLNENFAVAKPIKVKDGIDPSISFKPSMLLGVSSNSANKAEAVKFANWLLNDPEAALILTDQRSVPTSEAARQALVEADKIDPDIAKVVDFTSQDPAAAPPVLLSNAEVFEIEKDVLQKVAFASLTPEQAADELTERVQAKLDELKEKAK</sequence>
<evidence type="ECO:0000313" key="3">
    <source>
        <dbReference type="EMBL" id="MFC7149664.1"/>
    </source>
</evidence>
<dbReference type="PANTHER" id="PTHR43649:SF11">
    <property type="entry name" value="ABC TRANSPORTER SUBSTRATE-BINDING PROTEIN YESO-RELATED"/>
    <property type="match status" value="1"/>
</dbReference>
<feature type="compositionally biased region" description="Polar residues" evidence="1">
    <location>
        <begin position="27"/>
        <end position="48"/>
    </location>
</feature>
<dbReference type="InterPro" id="IPR050490">
    <property type="entry name" value="Bact_solute-bd_prot1"/>
</dbReference>
<dbReference type="RefSeq" id="WP_378049029.1">
    <property type="nucleotide sequence ID" value="NZ_JBHMDN010000020.1"/>
</dbReference>
<dbReference type="Proteomes" id="UP001596378">
    <property type="component" value="Unassembled WGS sequence"/>
</dbReference>
<dbReference type="SUPFAM" id="SSF53850">
    <property type="entry name" value="Periplasmic binding protein-like II"/>
    <property type="match status" value="1"/>
</dbReference>
<feature type="chain" id="PRO_5046832671" evidence="2">
    <location>
        <begin position="26"/>
        <end position="455"/>
    </location>
</feature>
<evidence type="ECO:0000256" key="1">
    <source>
        <dbReference type="SAM" id="MobiDB-lite"/>
    </source>
</evidence>
<dbReference type="Pfam" id="PF01547">
    <property type="entry name" value="SBP_bac_1"/>
    <property type="match status" value="1"/>
</dbReference>
<evidence type="ECO:0000256" key="2">
    <source>
        <dbReference type="SAM" id="SignalP"/>
    </source>
</evidence>
<evidence type="ECO:0000313" key="4">
    <source>
        <dbReference type="Proteomes" id="UP001596378"/>
    </source>
</evidence>
<proteinExistence type="predicted"/>
<accession>A0ABW2FC20</accession>
<feature type="signal peptide" evidence="2">
    <location>
        <begin position="1"/>
        <end position="25"/>
    </location>
</feature>
<protein>
    <submittedName>
        <fullName evidence="3">ABC transporter substrate-binding protein</fullName>
    </submittedName>
</protein>
<keyword evidence="4" id="KW-1185">Reference proteome</keyword>
<dbReference type="PROSITE" id="PS51257">
    <property type="entry name" value="PROKAR_LIPOPROTEIN"/>
    <property type="match status" value="1"/>
</dbReference>